<evidence type="ECO:0000256" key="2">
    <source>
        <dbReference type="SAM" id="SignalP"/>
    </source>
</evidence>
<organism evidence="3 4">
    <name type="scientific">Malassezia globosa (strain ATCC MYA-4612 / CBS 7966)</name>
    <name type="common">Dandruff-associated fungus</name>
    <dbReference type="NCBI Taxonomy" id="425265"/>
    <lineage>
        <taxon>Eukaryota</taxon>
        <taxon>Fungi</taxon>
        <taxon>Dikarya</taxon>
        <taxon>Basidiomycota</taxon>
        <taxon>Ustilaginomycotina</taxon>
        <taxon>Malasseziomycetes</taxon>
        <taxon>Malasseziales</taxon>
        <taxon>Malasseziaceae</taxon>
        <taxon>Malassezia</taxon>
    </lineage>
</organism>
<feature type="signal peptide" evidence="2">
    <location>
        <begin position="1"/>
        <end position="19"/>
    </location>
</feature>
<dbReference type="RefSeq" id="XP_001730286.1">
    <property type="nucleotide sequence ID" value="XM_001730234.1"/>
</dbReference>
<accession>A8Q4X9</accession>
<dbReference type="EMBL" id="AAYY01000009">
    <property type="protein sequence ID" value="EDP43072.1"/>
    <property type="molecule type" value="Genomic_DNA"/>
</dbReference>
<keyword evidence="4" id="KW-1185">Reference proteome</keyword>
<feature type="compositionally biased region" description="Low complexity" evidence="1">
    <location>
        <begin position="164"/>
        <end position="186"/>
    </location>
</feature>
<feature type="region of interest" description="Disordered" evidence="1">
    <location>
        <begin position="119"/>
        <end position="241"/>
    </location>
</feature>
<dbReference type="VEuPathDB" id="FungiDB:MGL_2668"/>
<dbReference type="OrthoDB" id="3362246at2759"/>
<protein>
    <recommendedName>
        <fullName evidence="5">Phytocyanin domain-containing protein</fullName>
    </recommendedName>
</protein>
<evidence type="ECO:0000313" key="3">
    <source>
        <dbReference type="EMBL" id="EDP43072.1"/>
    </source>
</evidence>
<evidence type="ECO:0008006" key="5">
    <source>
        <dbReference type="Google" id="ProtNLM"/>
    </source>
</evidence>
<evidence type="ECO:0000313" key="4">
    <source>
        <dbReference type="Proteomes" id="UP000008837"/>
    </source>
</evidence>
<dbReference type="InParanoid" id="A8Q4X9"/>
<feature type="chain" id="PRO_5002727983" description="Phytocyanin domain-containing protein" evidence="2">
    <location>
        <begin position="20"/>
        <end position="259"/>
    </location>
</feature>
<gene>
    <name evidence="3" type="ORF">MGL_2668</name>
</gene>
<dbReference type="OMA" id="FTWPTNI"/>
<dbReference type="AlphaFoldDB" id="A8Q4X9"/>
<proteinExistence type="predicted"/>
<feature type="compositionally biased region" description="Basic and acidic residues" evidence="1">
    <location>
        <begin position="210"/>
        <end position="234"/>
    </location>
</feature>
<feature type="compositionally biased region" description="Gly residues" evidence="1">
    <location>
        <begin position="187"/>
        <end position="196"/>
    </location>
</feature>
<dbReference type="GeneID" id="5854591"/>
<feature type="compositionally biased region" description="Gly residues" evidence="1">
    <location>
        <begin position="119"/>
        <end position="142"/>
    </location>
</feature>
<comment type="caution">
    <text evidence="3">The sequence shown here is derived from an EMBL/GenBank/DDBJ whole genome shotgun (WGS) entry which is preliminary data.</text>
</comment>
<dbReference type="KEGG" id="mgl:MGL_2668"/>
<dbReference type="Proteomes" id="UP000008837">
    <property type="component" value="Unassembled WGS sequence"/>
</dbReference>
<sequence length="259" mass="24906">MYAKSFSILALAAASLVAAEDFTVATPPYVQQCSPLKITWKGGEPPYRPFITAPGKIDDVKENLDETSDTSTTWKVTIPQGQKFTINICDNSGQCQASGEAGPVGKGDDSCINGGGNKGGSSGGGGGAAAAGGGGSSGGSSGGDDKKSGDGDDKKSGGDDKKSSSSSDNKSSSSSGGKSSSSSGQSSTGGGSGGGSSSAQPSSTGMGGGSDDKSGQDNKEDGSDNNGGEKKGDDSGSMSFSGVPAVVAGVVGVVVAALI</sequence>
<reference evidence="3 4" key="1">
    <citation type="journal article" date="2007" name="Proc. Natl. Acad. Sci. U.S.A.">
        <title>Dandruff-associated Malassezia genomes reveal convergent and divergent virulence traits shared with plant and human fungal pathogens.</title>
        <authorList>
            <person name="Xu J."/>
            <person name="Saunders C.W."/>
            <person name="Hu P."/>
            <person name="Grant R.A."/>
            <person name="Boekhout T."/>
            <person name="Kuramae E.E."/>
            <person name="Kronstad J.W."/>
            <person name="Deangelis Y.M."/>
            <person name="Reeder N.L."/>
            <person name="Johnstone K.R."/>
            <person name="Leland M."/>
            <person name="Fieno A.M."/>
            <person name="Begley W.M."/>
            <person name="Sun Y."/>
            <person name="Lacey M.P."/>
            <person name="Chaudhary T."/>
            <person name="Keough T."/>
            <person name="Chu L."/>
            <person name="Sears R."/>
            <person name="Yuan B."/>
            <person name="Dawson T.L.Jr."/>
        </authorList>
    </citation>
    <scope>NUCLEOTIDE SEQUENCE [LARGE SCALE GENOMIC DNA]</scope>
    <source>
        <strain evidence="4">ATCC MYA-4612 / CBS 7966</strain>
    </source>
</reference>
<name>A8Q4X9_MALGO</name>
<feature type="compositionally biased region" description="Basic and acidic residues" evidence="1">
    <location>
        <begin position="143"/>
        <end position="163"/>
    </location>
</feature>
<evidence type="ECO:0000256" key="1">
    <source>
        <dbReference type="SAM" id="MobiDB-lite"/>
    </source>
</evidence>
<keyword evidence="2" id="KW-0732">Signal</keyword>